<dbReference type="AlphaFoldDB" id="B6H083"/>
<feature type="region of interest" description="Disordered" evidence="1">
    <location>
        <begin position="119"/>
        <end position="140"/>
    </location>
</feature>
<evidence type="ECO:0000256" key="1">
    <source>
        <dbReference type="SAM" id="MobiDB-lite"/>
    </source>
</evidence>
<dbReference type="VEuPathDB" id="FungiDB:PCH_Pc12g10120"/>
<evidence type="ECO:0000313" key="3">
    <source>
        <dbReference type="Proteomes" id="UP000000724"/>
    </source>
</evidence>
<sequence>MGRRQVLTELIYSFRPHRGRNFLDSGSCISLSEIIPSPSSPTPAVSADCISDGESGCESSLTLLSVPASFVPSVTCGPNVVSACSASGICDAADDENGVRSGVNGGFCMVWEDGKGKVGDKGEVGDEGKEEDKGVEKESLPESAMLPLGLNQSFRILLVC</sequence>
<dbReference type="EMBL" id="AM920427">
    <property type="protein sequence ID" value="CAP80639.1"/>
    <property type="molecule type" value="Genomic_DNA"/>
</dbReference>
<gene>
    <name evidence="2" type="ORF">Pc12g10120</name>
    <name evidence="2" type="ORF">PCH_Pc12g10120</name>
</gene>
<accession>B6H083</accession>
<organism evidence="2 3">
    <name type="scientific">Penicillium rubens (strain ATCC 28089 / DSM 1075 / NRRL 1951 / Wisconsin 54-1255)</name>
    <name type="common">Penicillium chrysogenum</name>
    <dbReference type="NCBI Taxonomy" id="500485"/>
    <lineage>
        <taxon>Eukaryota</taxon>
        <taxon>Fungi</taxon>
        <taxon>Dikarya</taxon>
        <taxon>Ascomycota</taxon>
        <taxon>Pezizomycotina</taxon>
        <taxon>Eurotiomycetes</taxon>
        <taxon>Eurotiomycetidae</taxon>
        <taxon>Eurotiales</taxon>
        <taxon>Aspergillaceae</taxon>
        <taxon>Penicillium</taxon>
        <taxon>Penicillium chrysogenum species complex</taxon>
    </lineage>
</organism>
<dbReference type="HOGENOM" id="CLU_1652740_0_0_1"/>
<evidence type="ECO:0000313" key="2">
    <source>
        <dbReference type="EMBL" id="CAP80639.1"/>
    </source>
</evidence>
<keyword evidence="3" id="KW-1185">Reference proteome</keyword>
<reference evidence="2 3" key="1">
    <citation type="journal article" date="2008" name="Nat. Biotechnol.">
        <title>Genome sequencing and analysis of the filamentous fungus Penicillium chrysogenum.</title>
        <authorList>
            <person name="van den Berg M.A."/>
            <person name="Albang R."/>
            <person name="Albermann K."/>
            <person name="Badger J.H."/>
            <person name="Daran J.-M."/>
            <person name="Driessen A.J.M."/>
            <person name="Garcia-Estrada C."/>
            <person name="Fedorova N.D."/>
            <person name="Harris D.M."/>
            <person name="Heijne W.H.M."/>
            <person name="Joardar V.S."/>
            <person name="Kiel J.A.K.W."/>
            <person name="Kovalchuk A."/>
            <person name="Martin J.F."/>
            <person name="Nierman W.C."/>
            <person name="Nijland J.G."/>
            <person name="Pronk J.T."/>
            <person name="Roubos J.A."/>
            <person name="van der Klei I.J."/>
            <person name="van Peij N.N.M.E."/>
            <person name="Veenhuis M."/>
            <person name="von Doehren H."/>
            <person name="Wagner C."/>
            <person name="Wortman J.R."/>
            <person name="Bovenberg R.A.L."/>
        </authorList>
    </citation>
    <scope>NUCLEOTIDE SEQUENCE [LARGE SCALE GENOMIC DNA]</scope>
    <source>
        <strain evidence="3">ATCC 28089 / DSM 1075 / NRRL 1951 / Wisconsin 54-1255</strain>
    </source>
</reference>
<name>B6H083_PENRW</name>
<dbReference type="Proteomes" id="UP000000724">
    <property type="component" value="Contig Pc00c12"/>
</dbReference>
<proteinExistence type="predicted"/>
<dbReference type="OMA" id="CMVWEDG"/>
<protein>
    <submittedName>
        <fullName evidence="2">Uncharacterized protein</fullName>
    </submittedName>
</protein>